<accession>A0ACD4C9D0</accession>
<dbReference type="Proteomes" id="UP001064027">
    <property type="component" value="Chromosome"/>
</dbReference>
<sequence>MKNCLGCRLSNHEENVHIVYENEFITCILDHVPHHSGHTLILPKKHKAEVTELDEEESLSVMRASQLVVRTIHALYEPNGVTICQNGGIYSELTHYHMHVIPRNEEADHFGDMFYGHARVDEPSETLEETHKIMKAYITGLLE</sequence>
<evidence type="ECO:0000313" key="1">
    <source>
        <dbReference type="EMBL" id="UXH45047.1"/>
    </source>
</evidence>
<dbReference type="EMBL" id="CP104558">
    <property type="protein sequence ID" value="UXH45047.1"/>
    <property type="molecule type" value="Genomic_DNA"/>
</dbReference>
<proteinExistence type="predicted"/>
<organism evidence="1 2">
    <name type="scientific">Rossellomorea vietnamensis</name>
    <dbReference type="NCBI Taxonomy" id="218284"/>
    <lineage>
        <taxon>Bacteria</taxon>
        <taxon>Bacillati</taxon>
        <taxon>Bacillota</taxon>
        <taxon>Bacilli</taxon>
        <taxon>Bacillales</taxon>
        <taxon>Bacillaceae</taxon>
        <taxon>Rossellomorea</taxon>
    </lineage>
</organism>
<keyword evidence="2" id="KW-1185">Reference proteome</keyword>
<name>A0ACD4C9D0_9BACI</name>
<reference evidence="1" key="1">
    <citation type="submission" date="2022-09" db="EMBL/GenBank/DDBJ databases">
        <title>Complete genome sequence of Rossellomorea vietnamensis strain RL-WG62, a newly isolated PGPR with the potential for plant salinity stress alleviation.</title>
        <authorList>
            <person name="Ren L."/>
            <person name="Wang G."/>
            <person name="Hu H."/>
        </authorList>
    </citation>
    <scope>NUCLEOTIDE SEQUENCE</scope>
    <source>
        <strain evidence="1">RL-WG62</strain>
    </source>
</reference>
<evidence type="ECO:0000313" key="2">
    <source>
        <dbReference type="Proteomes" id="UP001064027"/>
    </source>
</evidence>
<gene>
    <name evidence="1" type="ORF">N5C46_02975</name>
</gene>
<protein>
    <submittedName>
        <fullName evidence="1">HIT family protein</fullName>
    </submittedName>
</protein>